<reference evidence="2" key="1">
    <citation type="journal article" date="2013" name="Nature">
        <title>Draft genome of the wheat A-genome progenitor Triticum urartu.</title>
        <authorList>
            <person name="Ling H.Q."/>
            <person name="Zhao S."/>
            <person name="Liu D."/>
            <person name="Wang J."/>
            <person name="Sun H."/>
            <person name="Zhang C."/>
            <person name="Fan H."/>
            <person name="Li D."/>
            <person name="Dong L."/>
            <person name="Tao Y."/>
            <person name="Gao C."/>
            <person name="Wu H."/>
            <person name="Li Y."/>
            <person name="Cui Y."/>
            <person name="Guo X."/>
            <person name="Zheng S."/>
            <person name="Wang B."/>
            <person name="Yu K."/>
            <person name="Liang Q."/>
            <person name="Yang W."/>
            <person name="Lou X."/>
            <person name="Chen J."/>
            <person name="Feng M."/>
            <person name="Jian J."/>
            <person name="Zhang X."/>
            <person name="Luo G."/>
            <person name="Jiang Y."/>
            <person name="Liu J."/>
            <person name="Wang Z."/>
            <person name="Sha Y."/>
            <person name="Zhang B."/>
            <person name="Wu H."/>
            <person name="Tang D."/>
            <person name="Shen Q."/>
            <person name="Xue P."/>
            <person name="Zou S."/>
            <person name="Wang X."/>
            <person name="Liu X."/>
            <person name="Wang F."/>
            <person name="Yang Y."/>
            <person name="An X."/>
            <person name="Dong Z."/>
            <person name="Zhang K."/>
            <person name="Zhang X."/>
            <person name="Luo M.C."/>
            <person name="Dvorak J."/>
            <person name="Tong Y."/>
            <person name="Wang J."/>
            <person name="Yang H."/>
            <person name="Li Z."/>
            <person name="Wang D."/>
            <person name="Zhang A."/>
            <person name="Wang J."/>
        </authorList>
    </citation>
    <scope>NUCLEOTIDE SEQUENCE</scope>
    <source>
        <strain evidence="2">cv. G1812</strain>
    </source>
</reference>
<protein>
    <submittedName>
        <fullName evidence="1">Uncharacterized protein</fullName>
    </submittedName>
</protein>
<gene>
    <name evidence="1" type="primary">LOC125539935</name>
</gene>
<keyword evidence="2" id="KW-1185">Reference proteome</keyword>
<organism evidence="1 2">
    <name type="scientific">Triticum urartu</name>
    <name type="common">Red wild einkorn</name>
    <name type="synonym">Crithodium urartu</name>
    <dbReference type="NCBI Taxonomy" id="4572"/>
    <lineage>
        <taxon>Eukaryota</taxon>
        <taxon>Viridiplantae</taxon>
        <taxon>Streptophyta</taxon>
        <taxon>Embryophyta</taxon>
        <taxon>Tracheophyta</taxon>
        <taxon>Spermatophyta</taxon>
        <taxon>Magnoliopsida</taxon>
        <taxon>Liliopsida</taxon>
        <taxon>Poales</taxon>
        <taxon>Poaceae</taxon>
        <taxon>BOP clade</taxon>
        <taxon>Pooideae</taxon>
        <taxon>Triticodae</taxon>
        <taxon>Triticeae</taxon>
        <taxon>Triticinae</taxon>
        <taxon>Triticum</taxon>
    </lineage>
</organism>
<dbReference type="Proteomes" id="UP000015106">
    <property type="component" value="Chromosome 2"/>
</dbReference>
<reference evidence="1" key="3">
    <citation type="submission" date="2022-06" db="UniProtKB">
        <authorList>
            <consortium name="EnsemblPlants"/>
        </authorList>
    </citation>
    <scope>IDENTIFICATION</scope>
</reference>
<sequence length="78" mass="8754">MVSRNFFLGHVIGKAVRYVPAWVMKLWKCLVPNTAASCPCLLLENEPVTLHGEVFYGKKECQMFLGPFPVELGIVSSR</sequence>
<proteinExistence type="predicted"/>
<reference evidence="1" key="2">
    <citation type="submission" date="2018-03" db="EMBL/GenBank/DDBJ databases">
        <title>The Triticum urartu genome reveals the dynamic nature of wheat genome evolution.</title>
        <authorList>
            <person name="Ling H."/>
            <person name="Ma B."/>
            <person name="Shi X."/>
            <person name="Liu H."/>
            <person name="Dong L."/>
            <person name="Sun H."/>
            <person name="Cao Y."/>
            <person name="Gao Q."/>
            <person name="Zheng S."/>
            <person name="Li Y."/>
            <person name="Yu Y."/>
            <person name="Du H."/>
            <person name="Qi M."/>
            <person name="Li Y."/>
            <person name="Yu H."/>
            <person name="Cui Y."/>
            <person name="Wang N."/>
            <person name="Chen C."/>
            <person name="Wu H."/>
            <person name="Zhao Y."/>
            <person name="Zhang J."/>
            <person name="Li Y."/>
            <person name="Zhou W."/>
            <person name="Zhang B."/>
            <person name="Hu W."/>
            <person name="Eijk M."/>
            <person name="Tang J."/>
            <person name="Witsenboer H."/>
            <person name="Zhao S."/>
            <person name="Li Z."/>
            <person name="Zhang A."/>
            <person name="Wang D."/>
            <person name="Liang C."/>
        </authorList>
    </citation>
    <scope>NUCLEOTIDE SEQUENCE [LARGE SCALE GENOMIC DNA]</scope>
    <source>
        <strain evidence="1">cv. G1812</strain>
    </source>
</reference>
<name>A0A8R7TNS4_TRIUA</name>
<evidence type="ECO:0000313" key="1">
    <source>
        <dbReference type="EnsemblPlants" id="TuG1812G0200005426.01.T01.cds468745"/>
    </source>
</evidence>
<dbReference type="Gramene" id="TuG1812G0200005426.01.T01">
    <property type="protein sequence ID" value="TuG1812G0200005426.01.T01.cds468745"/>
    <property type="gene ID" value="TuG1812G0200005426.01"/>
</dbReference>
<evidence type="ECO:0000313" key="2">
    <source>
        <dbReference type="Proteomes" id="UP000015106"/>
    </source>
</evidence>
<accession>A0A8R7TNS4</accession>
<dbReference type="EnsemblPlants" id="TuG1812G0200005426.01.T01">
    <property type="protein sequence ID" value="TuG1812G0200005426.01.T01.cds468745"/>
    <property type="gene ID" value="TuG1812G0200005426.01"/>
</dbReference>
<dbReference type="AlphaFoldDB" id="A0A8R7TNS4"/>